<name>A0AAD7BBT9_9AGAR</name>
<accession>A0AAD7BBT9</accession>
<dbReference type="CDD" id="cd22191">
    <property type="entry name" value="DPBB_RlpA_EXP_N-like"/>
    <property type="match status" value="1"/>
</dbReference>
<evidence type="ECO:0000256" key="1">
    <source>
        <dbReference type="SAM" id="MobiDB-lite"/>
    </source>
</evidence>
<organism evidence="3 4">
    <name type="scientific">Roridomyces roridus</name>
    <dbReference type="NCBI Taxonomy" id="1738132"/>
    <lineage>
        <taxon>Eukaryota</taxon>
        <taxon>Fungi</taxon>
        <taxon>Dikarya</taxon>
        <taxon>Basidiomycota</taxon>
        <taxon>Agaricomycotina</taxon>
        <taxon>Agaricomycetes</taxon>
        <taxon>Agaricomycetidae</taxon>
        <taxon>Agaricales</taxon>
        <taxon>Marasmiineae</taxon>
        <taxon>Mycenaceae</taxon>
        <taxon>Roridomyces</taxon>
    </lineage>
</organism>
<reference evidence="3" key="1">
    <citation type="submission" date="2023-03" db="EMBL/GenBank/DDBJ databases">
        <title>Massive genome expansion in bonnet fungi (Mycena s.s.) driven by repeated elements and novel gene families across ecological guilds.</title>
        <authorList>
            <consortium name="Lawrence Berkeley National Laboratory"/>
            <person name="Harder C.B."/>
            <person name="Miyauchi S."/>
            <person name="Viragh M."/>
            <person name="Kuo A."/>
            <person name="Thoen E."/>
            <person name="Andreopoulos B."/>
            <person name="Lu D."/>
            <person name="Skrede I."/>
            <person name="Drula E."/>
            <person name="Henrissat B."/>
            <person name="Morin E."/>
            <person name="Kohler A."/>
            <person name="Barry K."/>
            <person name="LaButti K."/>
            <person name="Morin E."/>
            <person name="Salamov A."/>
            <person name="Lipzen A."/>
            <person name="Mereny Z."/>
            <person name="Hegedus B."/>
            <person name="Baldrian P."/>
            <person name="Stursova M."/>
            <person name="Weitz H."/>
            <person name="Taylor A."/>
            <person name="Grigoriev I.V."/>
            <person name="Nagy L.G."/>
            <person name="Martin F."/>
            <person name="Kauserud H."/>
        </authorList>
    </citation>
    <scope>NUCLEOTIDE SEQUENCE</scope>
    <source>
        <strain evidence="3">9284</strain>
    </source>
</reference>
<feature type="chain" id="PRO_5041922020" evidence="2">
    <location>
        <begin position="18"/>
        <end position="262"/>
    </location>
</feature>
<keyword evidence="2" id="KW-0732">Signal</keyword>
<feature type="region of interest" description="Disordered" evidence="1">
    <location>
        <begin position="154"/>
        <end position="235"/>
    </location>
</feature>
<feature type="compositionally biased region" description="Low complexity" evidence="1">
    <location>
        <begin position="160"/>
        <end position="233"/>
    </location>
</feature>
<protein>
    <submittedName>
        <fullName evidence="3">Uncharacterized protein</fullName>
    </submittedName>
</protein>
<sequence length="262" mass="26326">MLASVVTLLFLAASAQAHYAHGQSQTRSAHSSLAMAIRSNDTLHAVEKRASFTNAPITWYPTDTGPDACTGKTHGSNDWVVAMNPIQFGSGCCGKQLQIDYNGKTAVVTCVDECSAGACTAFGGLDLTEGLFTYFTGDAGLGSFSASWSFVSGAGGGGDDTTTTSKTSTSTTTTKHTTSTTATHTSTTATSTSSTSSSVKASTTTTVPTSASASASNSASATSGSAAPTGSSSVPIDTDAGNVALFSDTMMQLLGLVVQAQS</sequence>
<evidence type="ECO:0000313" key="4">
    <source>
        <dbReference type="Proteomes" id="UP001221142"/>
    </source>
</evidence>
<keyword evidence="4" id="KW-1185">Reference proteome</keyword>
<dbReference type="AlphaFoldDB" id="A0AAD7BBT9"/>
<dbReference type="Proteomes" id="UP001221142">
    <property type="component" value="Unassembled WGS sequence"/>
</dbReference>
<dbReference type="Gene3D" id="2.40.40.10">
    <property type="entry name" value="RlpA-like domain"/>
    <property type="match status" value="1"/>
</dbReference>
<evidence type="ECO:0000313" key="3">
    <source>
        <dbReference type="EMBL" id="KAJ7616463.1"/>
    </source>
</evidence>
<dbReference type="EMBL" id="JARKIF010000022">
    <property type="protein sequence ID" value="KAJ7616463.1"/>
    <property type="molecule type" value="Genomic_DNA"/>
</dbReference>
<dbReference type="InterPro" id="IPR036908">
    <property type="entry name" value="RlpA-like_sf"/>
</dbReference>
<evidence type="ECO:0000256" key="2">
    <source>
        <dbReference type="SAM" id="SignalP"/>
    </source>
</evidence>
<proteinExistence type="predicted"/>
<comment type="caution">
    <text evidence="3">The sequence shown here is derived from an EMBL/GenBank/DDBJ whole genome shotgun (WGS) entry which is preliminary data.</text>
</comment>
<dbReference type="SUPFAM" id="SSF50685">
    <property type="entry name" value="Barwin-like endoglucanases"/>
    <property type="match status" value="1"/>
</dbReference>
<gene>
    <name evidence="3" type="ORF">FB45DRAFT_934285</name>
</gene>
<feature type="signal peptide" evidence="2">
    <location>
        <begin position="1"/>
        <end position="17"/>
    </location>
</feature>